<name>A0ABT4C8H0_9ACTN</name>
<keyword evidence="1" id="KW-0812">Transmembrane</keyword>
<keyword evidence="1" id="KW-1133">Transmembrane helix</keyword>
<sequence>MESTSTPVTSRARSTARAWPYAVVGTAAAASTVGFALSLRSPVLAGAEQLTLEDAVDAVALIAFGLLGATLMRRSRAAALGLALVVAAGLQGVNYLLGGAADALSDGRTPVPAAARLGWLVADSAFVAMFILLLYAPLALFPTGRLPSARWRWLPVVATTCAVSGVLSVLLGPGRVDDDNPAKGTNPLGVPALDGVAAVLERAGLVLLVLTFVGGVAAYVVRWLRFRGARRRQLAWLATGVVAMAVFMVVDAGSSLVAQVVSASVLFGTLLVGLGWPLLGPLGAEAERTDHATSTNSPGVVDV</sequence>
<feature type="transmembrane region" description="Helical" evidence="1">
    <location>
        <begin position="153"/>
        <end position="171"/>
    </location>
</feature>
<reference evidence="2" key="1">
    <citation type="submission" date="2022-08" db="EMBL/GenBank/DDBJ databases">
        <title>Genome sequencing of Nocardioides sp. STR2.</title>
        <authorList>
            <person name="So Y."/>
        </authorList>
    </citation>
    <scope>NUCLEOTIDE SEQUENCE</scope>
    <source>
        <strain evidence="2">STR2</strain>
    </source>
</reference>
<feature type="transmembrane region" description="Helical" evidence="1">
    <location>
        <begin position="55"/>
        <end position="72"/>
    </location>
</feature>
<comment type="caution">
    <text evidence="2">The sequence shown here is derived from an EMBL/GenBank/DDBJ whole genome shotgun (WGS) entry which is preliminary data.</text>
</comment>
<evidence type="ECO:0000313" key="3">
    <source>
        <dbReference type="Proteomes" id="UP001074726"/>
    </source>
</evidence>
<feature type="transmembrane region" description="Helical" evidence="1">
    <location>
        <begin position="117"/>
        <end position="141"/>
    </location>
</feature>
<feature type="transmembrane region" description="Helical" evidence="1">
    <location>
        <begin position="233"/>
        <end position="250"/>
    </location>
</feature>
<evidence type="ECO:0000313" key="2">
    <source>
        <dbReference type="EMBL" id="MCY4725257.1"/>
    </source>
</evidence>
<dbReference type="EMBL" id="JAPPUX010000001">
    <property type="protein sequence ID" value="MCY4725257.1"/>
    <property type="molecule type" value="Genomic_DNA"/>
</dbReference>
<protein>
    <submittedName>
        <fullName evidence="2">Uncharacterized protein</fullName>
    </submittedName>
</protein>
<keyword evidence="3" id="KW-1185">Reference proteome</keyword>
<feature type="transmembrane region" description="Helical" evidence="1">
    <location>
        <begin position="79"/>
        <end position="97"/>
    </location>
</feature>
<feature type="transmembrane region" description="Helical" evidence="1">
    <location>
        <begin position="203"/>
        <end position="221"/>
    </location>
</feature>
<feature type="transmembrane region" description="Helical" evidence="1">
    <location>
        <begin position="256"/>
        <end position="279"/>
    </location>
</feature>
<accession>A0ABT4C8H0</accession>
<dbReference type="RefSeq" id="WP_268110062.1">
    <property type="nucleotide sequence ID" value="NZ_JAPPUX010000001.1"/>
</dbReference>
<gene>
    <name evidence="2" type="ORF">NYO98_03125</name>
</gene>
<proteinExistence type="predicted"/>
<organism evidence="2 3">
    <name type="scientific">Nocardioides pini</name>
    <dbReference type="NCBI Taxonomy" id="2975053"/>
    <lineage>
        <taxon>Bacteria</taxon>
        <taxon>Bacillati</taxon>
        <taxon>Actinomycetota</taxon>
        <taxon>Actinomycetes</taxon>
        <taxon>Propionibacteriales</taxon>
        <taxon>Nocardioidaceae</taxon>
        <taxon>Nocardioides</taxon>
    </lineage>
</organism>
<keyword evidence="1" id="KW-0472">Membrane</keyword>
<dbReference type="Proteomes" id="UP001074726">
    <property type="component" value="Unassembled WGS sequence"/>
</dbReference>
<evidence type="ECO:0000256" key="1">
    <source>
        <dbReference type="SAM" id="Phobius"/>
    </source>
</evidence>
<feature type="transmembrane region" description="Helical" evidence="1">
    <location>
        <begin position="21"/>
        <end position="43"/>
    </location>
</feature>